<dbReference type="GO" id="GO:0032580">
    <property type="term" value="C:Golgi cisterna membrane"/>
    <property type="evidence" value="ECO:0007669"/>
    <property type="project" value="UniProtKB-SubCell"/>
</dbReference>
<dbReference type="InterPro" id="IPR055270">
    <property type="entry name" value="Glyco_tran_10_C"/>
</dbReference>
<evidence type="ECO:0000256" key="2">
    <source>
        <dbReference type="ARBA" id="ARBA00004922"/>
    </source>
</evidence>
<keyword evidence="8 12" id="KW-1133">Transmembrane helix</keyword>
<evidence type="ECO:0000256" key="1">
    <source>
        <dbReference type="ARBA" id="ARBA00004323"/>
    </source>
</evidence>
<organism evidence="15 16">
    <name type="scientific">Littorina saxatilis</name>
    <dbReference type="NCBI Taxonomy" id="31220"/>
    <lineage>
        <taxon>Eukaryota</taxon>
        <taxon>Metazoa</taxon>
        <taxon>Spiralia</taxon>
        <taxon>Lophotrochozoa</taxon>
        <taxon>Mollusca</taxon>
        <taxon>Gastropoda</taxon>
        <taxon>Caenogastropoda</taxon>
        <taxon>Littorinimorpha</taxon>
        <taxon>Littorinoidea</taxon>
        <taxon>Littorinidae</taxon>
        <taxon>Littorina</taxon>
    </lineage>
</organism>
<comment type="similarity">
    <text evidence="3 12">Belongs to the glycosyltransferase 10 family.</text>
</comment>
<keyword evidence="7" id="KW-0735">Signal-anchor</keyword>
<evidence type="ECO:0000256" key="12">
    <source>
        <dbReference type="RuleBase" id="RU003832"/>
    </source>
</evidence>
<dbReference type="InterPro" id="IPR038577">
    <property type="entry name" value="GT10-like_C_sf"/>
</dbReference>
<dbReference type="PANTHER" id="PTHR48438">
    <property type="entry name" value="ALPHA-(1,3)-FUCOSYLTRANSFERASE C-RELATED"/>
    <property type="match status" value="1"/>
</dbReference>
<dbReference type="PANTHER" id="PTHR48438:SF1">
    <property type="entry name" value="ALPHA-(1,3)-FUCOSYLTRANSFERASE C-RELATED"/>
    <property type="match status" value="1"/>
</dbReference>
<proteinExistence type="inferred from homology"/>
<evidence type="ECO:0000313" key="16">
    <source>
        <dbReference type="Proteomes" id="UP001374579"/>
    </source>
</evidence>
<feature type="domain" description="Fucosyltransferase C-terminal" evidence="13">
    <location>
        <begin position="272"/>
        <end position="464"/>
    </location>
</feature>
<dbReference type="GO" id="GO:0000139">
    <property type="term" value="C:Golgi membrane"/>
    <property type="evidence" value="ECO:0007669"/>
    <property type="project" value="UniProtKB-SubCell"/>
</dbReference>
<dbReference type="GO" id="GO:0008417">
    <property type="term" value="F:fucosyltransferase activity"/>
    <property type="evidence" value="ECO:0007669"/>
    <property type="project" value="InterPro"/>
</dbReference>
<dbReference type="Proteomes" id="UP001374579">
    <property type="component" value="Unassembled WGS sequence"/>
</dbReference>
<evidence type="ECO:0000256" key="9">
    <source>
        <dbReference type="ARBA" id="ARBA00023034"/>
    </source>
</evidence>
<comment type="subcellular location">
    <subcellularLocation>
        <location evidence="1">Golgi apparatus membrane</location>
        <topology evidence="1">Single-pass type II membrane protein</topology>
    </subcellularLocation>
    <subcellularLocation>
        <location evidence="12">Golgi apparatus</location>
        <location evidence="12">Golgi stack membrane</location>
        <topology evidence="12">Single-pass type II membrane protein</topology>
    </subcellularLocation>
</comment>
<dbReference type="SUPFAM" id="SSF53756">
    <property type="entry name" value="UDP-Glycosyltransferase/glycogen phosphorylase"/>
    <property type="match status" value="1"/>
</dbReference>
<keyword evidence="16" id="KW-1185">Reference proteome</keyword>
<evidence type="ECO:0000259" key="13">
    <source>
        <dbReference type="Pfam" id="PF00852"/>
    </source>
</evidence>
<accession>A0AAN9AIS2</accession>
<dbReference type="Gene3D" id="3.40.50.11660">
    <property type="entry name" value="Glycosyl transferase family 10, C-terminal domain"/>
    <property type="match status" value="1"/>
</dbReference>
<comment type="caution">
    <text evidence="15">The sequence shown here is derived from an EMBL/GenBank/DDBJ whole genome shotgun (WGS) entry which is preliminary data.</text>
</comment>
<keyword evidence="6 12" id="KW-0812">Transmembrane</keyword>
<protein>
    <recommendedName>
        <fullName evidence="12">Fucosyltransferase</fullName>
        <ecNumber evidence="12">2.4.1.-</ecNumber>
    </recommendedName>
</protein>
<keyword evidence="5 12" id="KW-0808">Transferase</keyword>
<dbReference type="EMBL" id="JBAMIC010004070">
    <property type="protein sequence ID" value="KAK7087612.1"/>
    <property type="molecule type" value="Genomic_DNA"/>
</dbReference>
<keyword evidence="4 12" id="KW-0328">Glycosyltransferase</keyword>
<comment type="pathway">
    <text evidence="2">Protein modification; protein glycosylation.</text>
</comment>
<evidence type="ECO:0000256" key="11">
    <source>
        <dbReference type="ARBA" id="ARBA00023180"/>
    </source>
</evidence>
<keyword evidence="10 12" id="KW-0472">Membrane</keyword>
<dbReference type="Pfam" id="PF17039">
    <property type="entry name" value="Glyco_tran_10_N"/>
    <property type="match status" value="1"/>
</dbReference>
<evidence type="ECO:0000256" key="6">
    <source>
        <dbReference type="ARBA" id="ARBA00022692"/>
    </source>
</evidence>
<reference evidence="15 16" key="1">
    <citation type="submission" date="2024-02" db="EMBL/GenBank/DDBJ databases">
        <title>Chromosome-scale genome assembly of the rough periwinkle Littorina saxatilis.</title>
        <authorList>
            <person name="De Jode A."/>
            <person name="Faria R."/>
            <person name="Formenti G."/>
            <person name="Sims Y."/>
            <person name="Smith T.P."/>
            <person name="Tracey A."/>
            <person name="Wood J.M.D."/>
            <person name="Zagrodzka Z.B."/>
            <person name="Johannesson K."/>
            <person name="Butlin R.K."/>
            <person name="Leder E.H."/>
        </authorList>
    </citation>
    <scope>NUCLEOTIDE SEQUENCE [LARGE SCALE GENOMIC DNA]</scope>
    <source>
        <strain evidence="15">Snail1</strain>
        <tissue evidence="15">Muscle</tissue>
    </source>
</reference>
<evidence type="ECO:0000259" key="14">
    <source>
        <dbReference type="Pfam" id="PF17039"/>
    </source>
</evidence>
<evidence type="ECO:0000256" key="3">
    <source>
        <dbReference type="ARBA" id="ARBA00008919"/>
    </source>
</evidence>
<evidence type="ECO:0000256" key="5">
    <source>
        <dbReference type="ARBA" id="ARBA00022679"/>
    </source>
</evidence>
<sequence>MSSKPTNLRKVVLFLSVVTVFIVIIYNIRVQKQMTLFSSDPKEDHQEDPEESEFQALHREMGIGGKAVVRPKERERKGPRMVRTKSGESFVEGMFYTHDDWPQFYYKIYNTTIPKSPYDPPHVIQWDFNISTLLQRPDVKGRPPKLIMWMAPMGYLPKLPEPVRLRTCPEMPCRMTTNAKYQEKSAALLWNAQNIRMAKPPERPHPDQVFIFHNQEKPTPSQMARSNYRTSAWRSVFNWTMSFRFDSDILDMYGYLSKRPAPLVKNYTTILARKTNMAVWMVSHCKTTSGREEYVKILQKYLPVHIYGHCGPHKCARSEDDKCFKTIESNYKFLLAFENTLCTEYITEKFFRYMEADLVLVVRGGAGYEKHAPRGTYINTADFKTIQDLVAYLQHLDKNPEEYLKILRAKDQYVPMYEEYPHRDRKGRISYMHYHYEAVAYCELCRRLWNIDRYRKSYPDMTEWFDKGGCAAAKDIP</sequence>
<gene>
    <name evidence="15" type="ORF">V1264_021640</name>
</gene>
<dbReference type="InterPro" id="IPR001503">
    <property type="entry name" value="Glyco_trans_10"/>
</dbReference>
<evidence type="ECO:0000313" key="15">
    <source>
        <dbReference type="EMBL" id="KAK7087612.1"/>
    </source>
</evidence>
<feature type="transmembrane region" description="Helical" evidence="12">
    <location>
        <begin position="12"/>
        <end position="28"/>
    </location>
</feature>
<dbReference type="Pfam" id="PF00852">
    <property type="entry name" value="Glyco_transf_10"/>
    <property type="match status" value="1"/>
</dbReference>
<keyword evidence="11" id="KW-0325">Glycoprotein</keyword>
<keyword evidence="9 12" id="KW-0333">Golgi apparatus</keyword>
<evidence type="ECO:0000256" key="7">
    <source>
        <dbReference type="ARBA" id="ARBA00022968"/>
    </source>
</evidence>
<evidence type="ECO:0000256" key="4">
    <source>
        <dbReference type="ARBA" id="ARBA00022676"/>
    </source>
</evidence>
<feature type="domain" description="Fucosyltransferase N-terminal" evidence="14">
    <location>
        <begin position="144"/>
        <end position="254"/>
    </location>
</feature>
<name>A0AAN9AIS2_9CAEN</name>
<dbReference type="AlphaFoldDB" id="A0AAN9AIS2"/>
<dbReference type="EC" id="2.4.1.-" evidence="12"/>
<evidence type="ECO:0000256" key="8">
    <source>
        <dbReference type="ARBA" id="ARBA00022989"/>
    </source>
</evidence>
<dbReference type="InterPro" id="IPR031481">
    <property type="entry name" value="Glyco_tran_10_N"/>
</dbReference>
<dbReference type="FunFam" id="3.40.50.11660:FF:000004">
    <property type="entry name" value="Glycoprotein 3-alpha-L-fucosyltransferase A"/>
    <property type="match status" value="1"/>
</dbReference>
<evidence type="ECO:0000256" key="10">
    <source>
        <dbReference type="ARBA" id="ARBA00023136"/>
    </source>
</evidence>